<dbReference type="PROSITE" id="PS00518">
    <property type="entry name" value="ZF_RING_1"/>
    <property type="match status" value="1"/>
</dbReference>
<organism evidence="7 8">
    <name type="scientific">Salix viminalis</name>
    <name type="common">Common osier</name>
    <name type="synonym">Basket willow</name>
    <dbReference type="NCBI Taxonomy" id="40686"/>
    <lineage>
        <taxon>Eukaryota</taxon>
        <taxon>Viridiplantae</taxon>
        <taxon>Streptophyta</taxon>
        <taxon>Embryophyta</taxon>
        <taxon>Tracheophyta</taxon>
        <taxon>Spermatophyta</taxon>
        <taxon>Magnoliopsida</taxon>
        <taxon>eudicotyledons</taxon>
        <taxon>Gunneridae</taxon>
        <taxon>Pentapetalae</taxon>
        <taxon>rosids</taxon>
        <taxon>fabids</taxon>
        <taxon>Malpighiales</taxon>
        <taxon>Salicaceae</taxon>
        <taxon>Saliceae</taxon>
        <taxon>Salix</taxon>
    </lineage>
</organism>
<evidence type="ECO:0000259" key="6">
    <source>
        <dbReference type="PROSITE" id="PS50089"/>
    </source>
</evidence>
<feature type="domain" description="RING-type" evidence="6">
    <location>
        <begin position="110"/>
        <end position="156"/>
    </location>
</feature>
<dbReference type="SMART" id="SM00184">
    <property type="entry name" value="RING"/>
    <property type="match status" value="1"/>
</dbReference>
<feature type="chain" id="PRO_5040336963" evidence="5">
    <location>
        <begin position="22"/>
        <end position="261"/>
    </location>
</feature>
<gene>
    <name evidence="7" type="ORF">OIU85_022891</name>
</gene>
<keyword evidence="5" id="KW-0732">Signal</keyword>
<feature type="signal peptide" evidence="5">
    <location>
        <begin position="1"/>
        <end position="21"/>
    </location>
</feature>
<dbReference type="InterPro" id="IPR017907">
    <property type="entry name" value="Znf_RING_CS"/>
</dbReference>
<dbReference type="SUPFAM" id="SSF57850">
    <property type="entry name" value="RING/U-box"/>
    <property type="match status" value="1"/>
</dbReference>
<evidence type="ECO:0000256" key="4">
    <source>
        <dbReference type="PROSITE-ProRule" id="PRU00175"/>
    </source>
</evidence>
<reference evidence="7" key="1">
    <citation type="submission" date="2022-11" db="EMBL/GenBank/DDBJ databases">
        <authorList>
            <person name="Hyden B.L."/>
            <person name="Feng K."/>
            <person name="Yates T."/>
            <person name="Jawdy S."/>
            <person name="Smart L.B."/>
            <person name="Muchero W."/>
        </authorList>
    </citation>
    <scope>NUCLEOTIDE SEQUENCE</scope>
    <source>
        <tissue evidence="7">Shoot tip</tissue>
    </source>
</reference>
<accession>A0A9Q0U7Y1</accession>
<evidence type="ECO:0000256" key="2">
    <source>
        <dbReference type="ARBA" id="ARBA00022771"/>
    </source>
</evidence>
<dbReference type="Proteomes" id="UP001151529">
    <property type="component" value="Chromosome 11"/>
</dbReference>
<dbReference type="Gene3D" id="3.30.40.10">
    <property type="entry name" value="Zinc/RING finger domain, C3HC4 (zinc finger)"/>
    <property type="match status" value="1"/>
</dbReference>
<comment type="caution">
    <text evidence="7">The sequence shown here is derived from an EMBL/GenBank/DDBJ whole genome shotgun (WGS) entry which is preliminary data.</text>
</comment>
<proteinExistence type="predicted"/>
<dbReference type="Pfam" id="PF00097">
    <property type="entry name" value="zf-C3HC4"/>
    <property type="match status" value="1"/>
</dbReference>
<dbReference type="OrthoDB" id="1630758at2759"/>
<keyword evidence="2 4" id="KW-0863">Zinc-finger</keyword>
<protein>
    <submittedName>
        <fullName evidence="7">E3 UBIQUITIN-PROTEIN LIGASE RNF8-LIKE</fullName>
    </submittedName>
</protein>
<dbReference type="PANTHER" id="PTHR15315">
    <property type="entry name" value="RING FINGER PROTEIN 41, 151"/>
    <property type="match status" value="1"/>
</dbReference>
<keyword evidence="3" id="KW-0862">Zinc</keyword>
<evidence type="ECO:0000256" key="5">
    <source>
        <dbReference type="SAM" id="SignalP"/>
    </source>
</evidence>
<name>A0A9Q0U7Y1_SALVM</name>
<dbReference type="AlphaFoldDB" id="A0A9Q0U7Y1"/>
<reference evidence="7" key="2">
    <citation type="journal article" date="2023" name="Int. J. Mol. Sci.">
        <title>De Novo Assembly and Annotation of 11 Diverse Shrub Willow (Salix) Genomes Reveals Novel Gene Organization in Sex-Linked Regions.</title>
        <authorList>
            <person name="Hyden B."/>
            <person name="Feng K."/>
            <person name="Yates T.B."/>
            <person name="Jawdy S."/>
            <person name="Cereghino C."/>
            <person name="Smart L.B."/>
            <person name="Muchero W."/>
        </authorList>
    </citation>
    <scope>NUCLEOTIDE SEQUENCE [LARGE SCALE GENOMIC DNA]</scope>
    <source>
        <tissue evidence="7">Shoot tip</tissue>
    </source>
</reference>
<dbReference type="InterPro" id="IPR013083">
    <property type="entry name" value="Znf_RING/FYVE/PHD"/>
</dbReference>
<dbReference type="InterPro" id="IPR018957">
    <property type="entry name" value="Znf_C3HC4_RING-type"/>
</dbReference>
<dbReference type="GO" id="GO:0008270">
    <property type="term" value="F:zinc ion binding"/>
    <property type="evidence" value="ECO:0007669"/>
    <property type="project" value="UniProtKB-KW"/>
</dbReference>
<sequence>MRMSYAPAASLFLFLFQWTDCHLAGALGLLRILIYKVYVDGTTTMFTHERKASIKEFYAVIYPSLLQLQRGVTDTEDKKQKAVCMERYRRRDDEEHRQPTDIDIEREEECEICMEMNSKIVLPNCNHAMCLKCYREWYPRLSLPLEFLELACSFLRLAKFLCQPHGKDKVFLLMAADFSKILGILSWLTVGLRSRSQSCPFCRDSLKRVNSGDLWVLTGSRDIVDMATVTRENLRRLFVYIDKLPLILPDNLFDLYDSHIR</sequence>
<keyword evidence="1" id="KW-0479">Metal-binding</keyword>
<evidence type="ECO:0000313" key="8">
    <source>
        <dbReference type="Proteomes" id="UP001151529"/>
    </source>
</evidence>
<dbReference type="PROSITE" id="PS50089">
    <property type="entry name" value="ZF_RING_2"/>
    <property type="match status" value="1"/>
</dbReference>
<dbReference type="InterPro" id="IPR001841">
    <property type="entry name" value="Znf_RING"/>
</dbReference>
<dbReference type="PANTHER" id="PTHR15315:SF116">
    <property type="entry name" value="RING-TYPE DOMAIN-CONTAINING PROTEIN"/>
    <property type="match status" value="1"/>
</dbReference>
<evidence type="ECO:0000313" key="7">
    <source>
        <dbReference type="EMBL" id="KAJ6725028.1"/>
    </source>
</evidence>
<evidence type="ECO:0000256" key="1">
    <source>
        <dbReference type="ARBA" id="ARBA00022723"/>
    </source>
</evidence>
<keyword evidence="8" id="KW-1185">Reference proteome</keyword>
<dbReference type="EMBL" id="JAPFFL010000005">
    <property type="protein sequence ID" value="KAJ6725028.1"/>
    <property type="molecule type" value="Genomic_DNA"/>
</dbReference>
<evidence type="ECO:0000256" key="3">
    <source>
        <dbReference type="ARBA" id="ARBA00022833"/>
    </source>
</evidence>
<dbReference type="GO" id="GO:0016567">
    <property type="term" value="P:protein ubiquitination"/>
    <property type="evidence" value="ECO:0007669"/>
    <property type="project" value="TreeGrafter"/>
</dbReference>
<dbReference type="GO" id="GO:0061630">
    <property type="term" value="F:ubiquitin protein ligase activity"/>
    <property type="evidence" value="ECO:0007669"/>
    <property type="project" value="TreeGrafter"/>
</dbReference>